<accession>A0ABS8Z2G4</accession>
<dbReference type="RefSeq" id="WP_233723009.1">
    <property type="nucleotide sequence ID" value="NZ_JAJVCN010000001.1"/>
</dbReference>
<feature type="transmembrane region" description="Helical" evidence="1">
    <location>
        <begin position="334"/>
        <end position="367"/>
    </location>
</feature>
<organism evidence="2 3">
    <name type="scientific">Kibdelosporangium philippinense</name>
    <dbReference type="NCBI Taxonomy" id="211113"/>
    <lineage>
        <taxon>Bacteria</taxon>
        <taxon>Bacillati</taxon>
        <taxon>Actinomycetota</taxon>
        <taxon>Actinomycetes</taxon>
        <taxon>Pseudonocardiales</taxon>
        <taxon>Pseudonocardiaceae</taxon>
        <taxon>Kibdelosporangium</taxon>
    </lineage>
</organism>
<feature type="transmembrane region" description="Helical" evidence="1">
    <location>
        <begin position="302"/>
        <end position="322"/>
    </location>
</feature>
<dbReference type="PANTHER" id="PTHR36840">
    <property type="entry name" value="BLL5714 PROTEIN"/>
    <property type="match status" value="1"/>
</dbReference>
<protein>
    <submittedName>
        <fullName evidence="2">Low temperature requirement protein A</fullName>
    </submittedName>
</protein>
<dbReference type="InterPro" id="IPR010640">
    <property type="entry name" value="Low_temperature_requirement_A"/>
</dbReference>
<evidence type="ECO:0000256" key="1">
    <source>
        <dbReference type="SAM" id="Phobius"/>
    </source>
</evidence>
<feature type="transmembrane region" description="Helical" evidence="1">
    <location>
        <begin position="231"/>
        <end position="250"/>
    </location>
</feature>
<dbReference type="PANTHER" id="PTHR36840:SF1">
    <property type="entry name" value="BLL5714 PROTEIN"/>
    <property type="match status" value="1"/>
</dbReference>
<gene>
    <name evidence="2" type="ORF">LWC34_03835</name>
</gene>
<name>A0ABS8Z2G4_9PSEU</name>
<keyword evidence="1" id="KW-0812">Transmembrane</keyword>
<feature type="transmembrane region" description="Helical" evidence="1">
    <location>
        <begin position="81"/>
        <end position="102"/>
    </location>
</feature>
<sequence>MRPRGRHERHRTATPLELFFDLCVVVAVAQAGSQLAHALGDGHIQQGIAGYLVVFFSIWWAWMNFTWFASAYDTDDVPYRITTFVVIAGALIMAAGVPDAFASSDLTVAVAGYVVMRFAMAAQWFRAAAATTGKQRTVALRYAVGMLLVQLYWVLWVTWIPVGARSWTYFIGPIADLAVPVVAERVAEIGWHPGHIADRYGSFTLIVLGESVAATTIAVQSAVDGHEALRQLWPIAAGGLLICFAAWWIYFANSAEQHLRSNRQAFVWGYGHYVVFLAVAAIGAGLEVAVKHSVGSIHISQTAATLGVTIPAALYFFAVWMLHARHTRQGAAAWVLPLAAVAVLASPSVLVAGLVCAAAVAAGLGVGRARFATRARG</sequence>
<feature type="transmembrane region" description="Helical" evidence="1">
    <location>
        <begin position="48"/>
        <end position="69"/>
    </location>
</feature>
<proteinExistence type="predicted"/>
<keyword evidence="1" id="KW-1133">Transmembrane helix</keyword>
<evidence type="ECO:0000313" key="2">
    <source>
        <dbReference type="EMBL" id="MCE7001965.1"/>
    </source>
</evidence>
<reference evidence="2 3" key="1">
    <citation type="submission" date="2021-12" db="EMBL/GenBank/DDBJ databases">
        <title>Genome sequence of Kibdelosporangium philippinense ATCC 49844.</title>
        <authorList>
            <person name="Fedorov E.A."/>
            <person name="Omeragic M."/>
            <person name="Shalygina K.F."/>
            <person name="Maclea K.S."/>
        </authorList>
    </citation>
    <scope>NUCLEOTIDE SEQUENCE [LARGE SCALE GENOMIC DNA]</scope>
    <source>
        <strain evidence="2 3">ATCC 49844</strain>
    </source>
</reference>
<feature type="transmembrane region" description="Helical" evidence="1">
    <location>
        <begin position="108"/>
        <end position="127"/>
    </location>
</feature>
<dbReference type="EMBL" id="JAJVCN010000001">
    <property type="protein sequence ID" value="MCE7001965.1"/>
    <property type="molecule type" value="Genomic_DNA"/>
</dbReference>
<dbReference type="Proteomes" id="UP001521150">
    <property type="component" value="Unassembled WGS sequence"/>
</dbReference>
<comment type="caution">
    <text evidence="2">The sequence shown here is derived from an EMBL/GenBank/DDBJ whole genome shotgun (WGS) entry which is preliminary data.</text>
</comment>
<keyword evidence="1" id="KW-0472">Membrane</keyword>
<feature type="transmembrane region" description="Helical" evidence="1">
    <location>
        <begin position="139"/>
        <end position="160"/>
    </location>
</feature>
<dbReference type="Pfam" id="PF06772">
    <property type="entry name" value="LtrA"/>
    <property type="match status" value="1"/>
</dbReference>
<feature type="transmembrane region" description="Helical" evidence="1">
    <location>
        <begin position="270"/>
        <end position="290"/>
    </location>
</feature>
<keyword evidence="3" id="KW-1185">Reference proteome</keyword>
<evidence type="ECO:0000313" key="3">
    <source>
        <dbReference type="Proteomes" id="UP001521150"/>
    </source>
</evidence>